<dbReference type="AlphaFoldDB" id="A0A109IPR9"/>
<dbReference type="RefSeq" id="WP_067301089.1">
    <property type="nucleotide sequence ID" value="NZ_LRMV01000003.1"/>
</dbReference>
<dbReference type="InterPro" id="IPR012223">
    <property type="entry name" value="TEII"/>
</dbReference>
<organism evidence="4 5">
    <name type="scientific">Micromonospora rifamycinica</name>
    <dbReference type="NCBI Taxonomy" id="291594"/>
    <lineage>
        <taxon>Bacteria</taxon>
        <taxon>Bacillati</taxon>
        <taxon>Actinomycetota</taxon>
        <taxon>Actinomycetes</taxon>
        <taxon>Micromonosporales</taxon>
        <taxon>Micromonosporaceae</taxon>
        <taxon>Micromonospora</taxon>
    </lineage>
</organism>
<name>A0A109IPR9_9ACTN</name>
<accession>A0A109IPR9</accession>
<dbReference type="GO" id="GO:0008610">
    <property type="term" value="P:lipid biosynthetic process"/>
    <property type="evidence" value="ECO:0007669"/>
    <property type="project" value="TreeGrafter"/>
</dbReference>
<keyword evidence="5" id="KW-1185">Reference proteome</keyword>
<feature type="domain" description="Thioesterase TesA-like" evidence="3">
    <location>
        <begin position="31"/>
        <end position="253"/>
    </location>
</feature>
<dbReference type="Proteomes" id="UP000198226">
    <property type="component" value="Chromosome I"/>
</dbReference>
<dbReference type="Pfam" id="PF00975">
    <property type="entry name" value="Thioesterase"/>
    <property type="match status" value="1"/>
</dbReference>
<dbReference type="InterPro" id="IPR020802">
    <property type="entry name" value="TesA-like"/>
</dbReference>
<reference evidence="5" key="1">
    <citation type="submission" date="2016-06" db="EMBL/GenBank/DDBJ databases">
        <authorList>
            <person name="Varghese N."/>
            <person name="Submissions Spin"/>
        </authorList>
    </citation>
    <scope>NUCLEOTIDE SEQUENCE [LARGE SCALE GENOMIC DNA]</scope>
    <source>
        <strain evidence="5">DSM 44983</strain>
    </source>
</reference>
<evidence type="ECO:0000313" key="5">
    <source>
        <dbReference type="Proteomes" id="UP000198226"/>
    </source>
</evidence>
<evidence type="ECO:0000313" key="4">
    <source>
        <dbReference type="EMBL" id="SCG74008.1"/>
    </source>
</evidence>
<keyword evidence="2" id="KW-0378">Hydrolase</keyword>
<evidence type="ECO:0000256" key="2">
    <source>
        <dbReference type="ARBA" id="ARBA00022801"/>
    </source>
</evidence>
<comment type="similarity">
    <text evidence="1">Belongs to the thioesterase family.</text>
</comment>
<dbReference type="InterPro" id="IPR001031">
    <property type="entry name" value="Thioesterase"/>
</dbReference>
<dbReference type="SUPFAM" id="SSF53474">
    <property type="entry name" value="alpha/beta-Hydrolases"/>
    <property type="match status" value="1"/>
</dbReference>
<protein>
    <submittedName>
        <fullName evidence="4">Surfactin synthase thioesterase subunit</fullName>
    </submittedName>
</protein>
<sequence length="260" mass="28466">MTSFVRTPAGKWLRRYHASSDDPTCRLLLLPHAGGSASYFYGFAQLLAGDIDVLTVQYPGRMERHAEPLVGDIEELARQLTTALVEHELTDLPLAFFGHSMGSLVGYETASLLAGKAHPARHLFASSCRAPSTLHGTAAVRTTDDTIIADLKSLGGTDAALLDDPGMRELLLPILRSDSRAVELYRERPRTPLRLPVTAIHGTDDHWVDLPAAEAWAEVTTGPFELHRMPGGHFYFSDPGHQAQVADLVRSRLLDVRPTT</sequence>
<evidence type="ECO:0000259" key="3">
    <source>
        <dbReference type="SMART" id="SM00824"/>
    </source>
</evidence>
<dbReference type="GO" id="GO:0016787">
    <property type="term" value="F:hydrolase activity"/>
    <property type="evidence" value="ECO:0007669"/>
    <property type="project" value="UniProtKB-KW"/>
</dbReference>
<dbReference type="EMBL" id="LT607752">
    <property type="protein sequence ID" value="SCG74008.1"/>
    <property type="molecule type" value="Genomic_DNA"/>
</dbReference>
<gene>
    <name evidence="4" type="ORF">GA0070623_3845</name>
</gene>
<evidence type="ECO:0000256" key="1">
    <source>
        <dbReference type="ARBA" id="ARBA00007169"/>
    </source>
</evidence>
<dbReference type="PANTHER" id="PTHR11487">
    <property type="entry name" value="THIOESTERASE"/>
    <property type="match status" value="1"/>
</dbReference>
<dbReference type="OrthoDB" id="8480037at2"/>
<proteinExistence type="inferred from homology"/>
<dbReference type="InterPro" id="IPR029058">
    <property type="entry name" value="AB_hydrolase_fold"/>
</dbReference>
<dbReference type="Gene3D" id="3.40.50.1820">
    <property type="entry name" value="alpha/beta hydrolase"/>
    <property type="match status" value="1"/>
</dbReference>
<dbReference type="PANTHER" id="PTHR11487:SF0">
    <property type="entry name" value="S-ACYL FATTY ACID SYNTHASE THIOESTERASE, MEDIUM CHAIN"/>
    <property type="match status" value="1"/>
</dbReference>
<dbReference type="SMART" id="SM00824">
    <property type="entry name" value="PKS_TE"/>
    <property type="match status" value="1"/>
</dbReference>